<organism evidence="2 3">
    <name type="scientific">Alicyclobacillus macrosporangiidus</name>
    <dbReference type="NCBI Taxonomy" id="392015"/>
    <lineage>
        <taxon>Bacteria</taxon>
        <taxon>Bacillati</taxon>
        <taxon>Bacillota</taxon>
        <taxon>Bacilli</taxon>
        <taxon>Bacillales</taxon>
        <taxon>Alicyclobacillaceae</taxon>
        <taxon>Alicyclobacillus</taxon>
    </lineage>
</organism>
<gene>
    <name evidence="2" type="ORF">SAMN05421543_10449</name>
</gene>
<name>A0A1I7H903_9BACL</name>
<reference evidence="3" key="1">
    <citation type="submission" date="2016-10" db="EMBL/GenBank/DDBJ databases">
        <authorList>
            <person name="Varghese N."/>
        </authorList>
    </citation>
    <scope>NUCLEOTIDE SEQUENCE [LARGE SCALE GENOMIC DNA]</scope>
    <source>
        <strain evidence="3">DSM 17980</strain>
    </source>
</reference>
<dbReference type="Pfam" id="PF10011">
    <property type="entry name" value="DUF2254"/>
    <property type="match status" value="1"/>
</dbReference>
<dbReference type="RefSeq" id="WP_074950190.1">
    <property type="nucleotide sequence ID" value="NZ_FPBV01000004.1"/>
</dbReference>
<keyword evidence="3" id="KW-1185">Reference proteome</keyword>
<dbReference type="AlphaFoldDB" id="A0A1I7H903"/>
<keyword evidence="1" id="KW-0472">Membrane</keyword>
<dbReference type="EMBL" id="FPBV01000004">
    <property type="protein sequence ID" value="SFU57132.1"/>
    <property type="molecule type" value="Genomic_DNA"/>
</dbReference>
<accession>A0A1I7H903</accession>
<evidence type="ECO:0000313" key="2">
    <source>
        <dbReference type="EMBL" id="SFU57132.1"/>
    </source>
</evidence>
<protein>
    <submittedName>
        <fullName evidence="2">Predicted membrane protein</fullName>
    </submittedName>
</protein>
<dbReference type="InterPro" id="IPR018723">
    <property type="entry name" value="DUF2254_membrane"/>
</dbReference>
<dbReference type="STRING" id="392015.SAMN05421543_10449"/>
<feature type="transmembrane region" description="Helical" evidence="1">
    <location>
        <begin position="20"/>
        <end position="43"/>
    </location>
</feature>
<feature type="transmembrane region" description="Helical" evidence="1">
    <location>
        <begin position="55"/>
        <end position="78"/>
    </location>
</feature>
<sequence>MWLGDWRAERRLRAGWQWMASSQVVHLVVAAAIVVAVFAWTPAVFSGDTDTARNYLNTIVSSLSTILALCISIILVAIQLTASNYTHRVLDFFMRLPYNVSLFFIYLVTIMHSFFLLTKITDTVNEPLPAALRPEMSADLVLVMICFLSLLGYMYAVVQLLKPERIIHLIVREYGRAFQRGDYRAALDNVEQICDIAKRAASFNDSLTGMRCMDVMLRIAARLPLPQDRDDGLLEIHRNLVEQWVEMVGVAAKEKETGLLNGGLDALYAQGQLYVEAEAWPAAELVIRAFRHLTFTHLFVEGQVFYVERVARRLYLLGLCAARQSRRGQTFCVRTWEVIATIGESLFSSQPAGATSLLSGFLLVEELEDTLEALTAQEVQVEALGLYMELWKAFAATASVRDVARWAVWWARRRDAGGLRGHGQRLAVLLAHHLGRTDVAETLGHLWRLRLSPDEVAETARRFDAQRTSLLDGWPWPTVPEG</sequence>
<keyword evidence="1" id="KW-1133">Transmembrane helix</keyword>
<evidence type="ECO:0000313" key="3">
    <source>
        <dbReference type="Proteomes" id="UP000183508"/>
    </source>
</evidence>
<evidence type="ECO:0000256" key="1">
    <source>
        <dbReference type="SAM" id="Phobius"/>
    </source>
</evidence>
<proteinExistence type="predicted"/>
<dbReference type="Proteomes" id="UP000183508">
    <property type="component" value="Unassembled WGS sequence"/>
</dbReference>
<feature type="transmembrane region" description="Helical" evidence="1">
    <location>
        <begin position="98"/>
        <end position="120"/>
    </location>
</feature>
<keyword evidence="1" id="KW-0812">Transmembrane</keyword>
<feature type="transmembrane region" description="Helical" evidence="1">
    <location>
        <begin position="140"/>
        <end position="158"/>
    </location>
</feature>